<feature type="region of interest" description="Disordered" evidence="1">
    <location>
        <begin position="189"/>
        <end position="213"/>
    </location>
</feature>
<evidence type="ECO:0000313" key="2">
    <source>
        <dbReference type="EMBL" id="CAI2376812.1"/>
    </source>
</evidence>
<dbReference type="InterPro" id="IPR029147">
    <property type="entry name" value="CFAP77"/>
</dbReference>
<accession>A0AAD1XQ20</accession>
<gene>
    <name evidence="2" type="ORF">ECRASSUSDP1_LOCUS18189</name>
</gene>
<feature type="compositionally biased region" description="Basic and acidic residues" evidence="1">
    <location>
        <begin position="38"/>
        <end position="48"/>
    </location>
</feature>
<dbReference type="AlphaFoldDB" id="A0AAD1XQ20"/>
<reference evidence="2" key="1">
    <citation type="submission" date="2023-07" db="EMBL/GenBank/DDBJ databases">
        <authorList>
            <consortium name="AG Swart"/>
            <person name="Singh M."/>
            <person name="Singh A."/>
            <person name="Seah K."/>
            <person name="Emmerich C."/>
        </authorList>
    </citation>
    <scope>NUCLEOTIDE SEQUENCE</scope>
    <source>
        <strain evidence="2">DP1</strain>
    </source>
</reference>
<dbReference type="Proteomes" id="UP001295684">
    <property type="component" value="Unassembled WGS sequence"/>
</dbReference>
<evidence type="ECO:0000313" key="3">
    <source>
        <dbReference type="Proteomes" id="UP001295684"/>
    </source>
</evidence>
<feature type="compositionally biased region" description="Polar residues" evidence="1">
    <location>
        <begin position="50"/>
        <end position="63"/>
    </location>
</feature>
<keyword evidence="3" id="KW-1185">Reference proteome</keyword>
<protein>
    <submittedName>
        <fullName evidence="2">Uncharacterized protein</fullName>
    </submittedName>
</protein>
<feature type="compositionally biased region" description="Basic residues" evidence="1">
    <location>
        <begin position="137"/>
        <end position="148"/>
    </location>
</feature>
<name>A0AAD1XQ20_EUPCR</name>
<dbReference type="Pfam" id="PF14825">
    <property type="entry name" value="CFAP77"/>
    <property type="match status" value="1"/>
</dbReference>
<evidence type="ECO:0000256" key="1">
    <source>
        <dbReference type="SAM" id="MobiDB-lite"/>
    </source>
</evidence>
<dbReference type="PANTHER" id="PTHR28617">
    <property type="entry name" value="CILIA- AND FLAGELLA-ASSOCIATED PROTEIN 77"/>
    <property type="match status" value="1"/>
</dbReference>
<dbReference type="PANTHER" id="PTHR28617:SF1">
    <property type="entry name" value="CILIA- AND FLAGELLA-ASSOCIATED PROTEIN 77"/>
    <property type="match status" value="1"/>
</dbReference>
<proteinExistence type="predicted"/>
<feature type="compositionally biased region" description="Basic and acidic residues" evidence="1">
    <location>
        <begin position="153"/>
        <end position="173"/>
    </location>
</feature>
<dbReference type="EMBL" id="CAMPGE010018395">
    <property type="protein sequence ID" value="CAI2376812.1"/>
    <property type="molecule type" value="Genomic_DNA"/>
</dbReference>
<comment type="caution">
    <text evidence="2">The sequence shown here is derived from an EMBL/GenBank/DDBJ whole genome shotgun (WGS) entry which is preliminary data.</text>
</comment>
<sequence>MEKALKWKGSNPLLSKDDVGKSKPCSYQLPQDGFAYGRPEKKDSEGAKEVTSSWAYHQQSRVTSSKKDFLSMNKSGATDSRDFKVSAEPKHKGKKAAPPPDMIYGMMNRPSTPIEGVISNTYGTYAEQESEENYKKMTTKPKIKKKVPGIRTTKAEEKKMEFQKTKKEGPVSSKADDFKIKRFTKVESRVKAELKKSKKPNKDIDAGPEEGKE</sequence>
<feature type="region of interest" description="Disordered" evidence="1">
    <location>
        <begin position="1"/>
        <end position="108"/>
    </location>
</feature>
<feature type="compositionally biased region" description="Basic and acidic residues" evidence="1">
    <location>
        <begin position="79"/>
        <end position="90"/>
    </location>
</feature>
<feature type="region of interest" description="Disordered" evidence="1">
    <location>
        <begin position="128"/>
        <end position="173"/>
    </location>
</feature>
<organism evidence="2 3">
    <name type="scientific">Euplotes crassus</name>
    <dbReference type="NCBI Taxonomy" id="5936"/>
    <lineage>
        <taxon>Eukaryota</taxon>
        <taxon>Sar</taxon>
        <taxon>Alveolata</taxon>
        <taxon>Ciliophora</taxon>
        <taxon>Intramacronucleata</taxon>
        <taxon>Spirotrichea</taxon>
        <taxon>Hypotrichia</taxon>
        <taxon>Euplotida</taxon>
        <taxon>Euplotidae</taxon>
        <taxon>Moneuplotes</taxon>
    </lineage>
</organism>